<dbReference type="Pfam" id="PF17921">
    <property type="entry name" value="Integrase_H2C2"/>
    <property type="match status" value="1"/>
</dbReference>
<keyword evidence="1" id="KW-0862">Zinc</keyword>
<dbReference type="Gene3D" id="3.30.70.270">
    <property type="match status" value="1"/>
</dbReference>
<dbReference type="GO" id="GO:0008270">
    <property type="term" value="F:zinc ion binding"/>
    <property type="evidence" value="ECO:0007669"/>
    <property type="project" value="UniProtKB-KW"/>
</dbReference>
<proteinExistence type="predicted"/>
<dbReference type="GO" id="GO:0003676">
    <property type="term" value="F:nucleic acid binding"/>
    <property type="evidence" value="ECO:0007669"/>
    <property type="project" value="InterPro"/>
</dbReference>
<dbReference type="Gene3D" id="3.10.10.10">
    <property type="entry name" value="HIV Type 1 Reverse Transcriptase, subunit A, domain 1"/>
    <property type="match status" value="1"/>
</dbReference>
<name>A0A6P4C9H4_ARADU</name>
<gene>
    <name evidence="4" type="primary">LOC107470017</name>
</gene>
<organism evidence="3 4">
    <name type="scientific">Arachis duranensis</name>
    <name type="common">Wild peanut</name>
    <dbReference type="NCBI Taxonomy" id="130453"/>
    <lineage>
        <taxon>Eukaryota</taxon>
        <taxon>Viridiplantae</taxon>
        <taxon>Streptophyta</taxon>
        <taxon>Embryophyta</taxon>
        <taxon>Tracheophyta</taxon>
        <taxon>Spermatophyta</taxon>
        <taxon>Magnoliopsida</taxon>
        <taxon>eudicotyledons</taxon>
        <taxon>Gunneridae</taxon>
        <taxon>Pentapetalae</taxon>
        <taxon>rosids</taxon>
        <taxon>fabids</taxon>
        <taxon>Fabales</taxon>
        <taxon>Fabaceae</taxon>
        <taxon>Papilionoideae</taxon>
        <taxon>50 kb inversion clade</taxon>
        <taxon>dalbergioids sensu lato</taxon>
        <taxon>Dalbergieae</taxon>
        <taxon>Pterocarpus clade</taxon>
        <taxon>Arachis</taxon>
    </lineage>
</organism>
<dbReference type="SUPFAM" id="SSF57756">
    <property type="entry name" value="Retrovirus zinc finger-like domains"/>
    <property type="match status" value="1"/>
</dbReference>
<dbReference type="InterPro" id="IPR001878">
    <property type="entry name" value="Znf_CCHC"/>
</dbReference>
<protein>
    <submittedName>
        <fullName evidence="4">Uncharacterized protein LOC107470017</fullName>
    </submittedName>
</protein>
<evidence type="ECO:0000259" key="2">
    <source>
        <dbReference type="PROSITE" id="PS50158"/>
    </source>
</evidence>
<sequence length="508" mass="58261">MTLATFLKVNPPKFKGTTNLTEADAWFQAIERALQAQLVPEEHCIEFATYLLTGEASYWWQIEFDKKCFPNFARTAKELELLQLKQGAMSVFEYTDKFEELFRFSRMSQGAPGDFEEWKCIKYEGGLRSDIYSSVGPMEIRTFSELVNKSRVAEEYVKKAATERESHRGPFPLNRGKSFAPRGPPFKRGGFGSCYSCGKPGYKAFNCPEKQRQGAGRAQQPGRMFTTSAVDAEGSETLIRGYDLKVYNTTHEAMEFQGVMLLAASVSGEEQNLKQIPVVCEFLKVFLDDIEEFPPSRKVEFSIELVLGIGPILIAPYRMLPLEMAELKTQLEDLMSKCFIRPSVSSWGVPVLLVKIKDGSMRLCVDYRLTNSPAMFMDYMNRIFRPFLDKFVVVFIDDILIYSKTEEEHAEHLRTVLQILKERKLYTKLSKCEFWKDKVKFLGHVWPSMKNDVAEYVSKCLTCQKVKIEHQRPSGTLQPLEVPQWKWESIVMDFVSGLPRARTSFDAV</sequence>
<dbReference type="Proteomes" id="UP000515211">
    <property type="component" value="Chromosome 10"/>
</dbReference>
<dbReference type="InterPro" id="IPR036875">
    <property type="entry name" value="Znf_CCHC_sf"/>
</dbReference>
<reference evidence="3" key="1">
    <citation type="journal article" date="2016" name="Nat. Genet.">
        <title>The genome sequences of Arachis duranensis and Arachis ipaensis, the diploid ancestors of cultivated peanut.</title>
        <authorList>
            <person name="Bertioli D.J."/>
            <person name="Cannon S.B."/>
            <person name="Froenicke L."/>
            <person name="Huang G."/>
            <person name="Farmer A.D."/>
            <person name="Cannon E.K."/>
            <person name="Liu X."/>
            <person name="Gao D."/>
            <person name="Clevenger J."/>
            <person name="Dash S."/>
            <person name="Ren L."/>
            <person name="Moretzsohn M.C."/>
            <person name="Shirasawa K."/>
            <person name="Huang W."/>
            <person name="Vidigal B."/>
            <person name="Abernathy B."/>
            <person name="Chu Y."/>
            <person name="Niederhuth C.E."/>
            <person name="Umale P."/>
            <person name="Araujo A.C."/>
            <person name="Kozik A."/>
            <person name="Kim K.D."/>
            <person name="Burow M.D."/>
            <person name="Varshney R.K."/>
            <person name="Wang X."/>
            <person name="Zhang X."/>
            <person name="Barkley N."/>
            <person name="Guimaraes P.M."/>
            <person name="Isobe S."/>
            <person name="Guo B."/>
            <person name="Liao B."/>
            <person name="Stalker H.T."/>
            <person name="Schmitz R.J."/>
            <person name="Scheffler B.E."/>
            <person name="Leal-Bertioli S.C."/>
            <person name="Xun X."/>
            <person name="Jackson S.A."/>
            <person name="Michelmore R."/>
            <person name="Ozias-Akins P."/>
        </authorList>
    </citation>
    <scope>NUCLEOTIDE SEQUENCE [LARGE SCALE GENOMIC DNA]</scope>
    <source>
        <strain evidence="3">cv. V14167</strain>
    </source>
</reference>
<dbReference type="SUPFAM" id="SSF56672">
    <property type="entry name" value="DNA/RNA polymerases"/>
    <property type="match status" value="1"/>
</dbReference>
<dbReference type="AlphaFoldDB" id="A0A6P4C9H4"/>
<keyword evidence="1" id="KW-0863">Zinc-finger</keyword>
<evidence type="ECO:0000256" key="1">
    <source>
        <dbReference type="PROSITE-ProRule" id="PRU00047"/>
    </source>
</evidence>
<dbReference type="PROSITE" id="PS50158">
    <property type="entry name" value="ZF_CCHC"/>
    <property type="match status" value="1"/>
</dbReference>
<evidence type="ECO:0000313" key="3">
    <source>
        <dbReference type="Proteomes" id="UP000515211"/>
    </source>
</evidence>
<dbReference type="InterPro" id="IPR000477">
    <property type="entry name" value="RT_dom"/>
</dbReference>
<reference evidence="4" key="2">
    <citation type="submission" date="2025-08" db="UniProtKB">
        <authorList>
            <consortium name="RefSeq"/>
        </authorList>
    </citation>
    <scope>IDENTIFICATION</scope>
    <source>
        <tissue evidence="4">Whole plant</tissue>
    </source>
</reference>
<dbReference type="KEGG" id="adu:107470017"/>
<dbReference type="PANTHER" id="PTHR24559">
    <property type="entry name" value="TRANSPOSON TY3-I GAG-POL POLYPROTEIN"/>
    <property type="match status" value="1"/>
</dbReference>
<dbReference type="InterPro" id="IPR053134">
    <property type="entry name" value="RNA-dir_DNA_polymerase"/>
</dbReference>
<dbReference type="RefSeq" id="XP_015944890.2">
    <property type="nucleotide sequence ID" value="XM_016089404.2"/>
</dbReference>
<evidence type="ECO:0000313" key="4">
    <source>
        <dbReference type="RefSeq" id="XP_015944890.2"/>
    </source>
</evidence>
<keyword evidence="1" id="KW-0479">Metal-binding</keyword>
<feature type="domain" description="CCHC-type" evidence="2">
    <location>
        <begin position="194"/>
        <end position="209"/>
    </location>
</feature>
<accession>A0A6P4C9H4</accession>
<dbReference type="CDD" id="cd01647">
    <property type="entry name" value="RT_LTR"/>
    <property type="match status" value="1"/>
</dbReference>
<dbReference type="InterPro" id="IPR043502">
    <property type="entry name" value="DNA/RNA_pol_sf"/>
</dbReference>
<dbReference type="FunFam" id="3.30.70.270:FF:000003">
    <property type="entry name" value="Transposon Ty3-G Gag-Pol polyprotein"/>
    <property type="match status" value="1"/>
</dbReference>
<dbReference type="Pfam" id="PF00078">
    <property type="entry name" value="RVT_1"/>
    <property type="match status" value="1"/>
</dbReference>
<dbReference type="GeneID" id="107470017"/>
<dbReference type="PANTHER" id="PTHR24559:SF444">
    <property type="entry name" value="REVERSE TRANSCRIPTASE DOMAIN-CONTAINING PROTEIN"/>
    <property type="match status" value="1"/>
</dbReference>
<keyword evidence="3" id="KW-1185">Reference proteome</keyword>
<dbReference type="InterPro" id="IPR043128">
    <property type="entry name" value="Rev_trsase/Diguanyl_cyclase"/>
</dbReference>
<dbReference type="InterPro" id="IPR041588">
    <property type="entry name" value="Integrase_H2C2"/>
</dbReference>